<organism evidence="3 4">
    <name type="scientific">Novilysobacter avium</name>
    <dbReference type="NCBI Taxonomy" id="2781023"/>
    <lineage>
        <taxon>Bacteria</taxon>
        <taxon>Pseudomonadati</taxon>
        <taxon>Pseudomonadota</taxon>
        <taxon>Gammaproteobacteria</taxon>
        <taxon>Lysobacterales</taxon>
        <taxon>Lysobacteraceae</taxon>
        <taxon>Novilysobacter</taxon>
    </lineage>
</organism>
<evidence type="ECO:0000313" key="4">
    <source>
        <dbReference type="Proteomes" id="UP000593932"/>
    </source>
</evidence>
<gene>
    <name evidence="3" type="ORF">INQ42_10630</name>
</gene>
<dbReference type="PROSITE" id="PS51257">
    <property type="entry name" value="PROKAR_LIPOPROTEIN"/>
    <property type="match status" value="1"/>
</dbReference>
<accession>A0A7S6UK15</accession>
<keyword evidence="2" id="KW-0732">Signal</keyword>
<evidence type="ECO:0000256" key="2">
    <source>
        <dbReference type="SAM" id="SignalP"/>
    </source>
</evidence>
<proteinExistence type="predicted"/>
<evidence type="ECO:0000256" key="1">
    <source>
        <dbReference type="SAM" id="MobiDB-lite"/>
    </source>
</evidence>
<evidence type="ECO:0000313" key="3">
    <source>
        <dbReference type="EMBL" id="QOW21676.1"/>
    </source>
</evidence>
<dbReference type="EMBL" id="CP063657">
    <property type="protein sequence ID" value="QOW21676.1"/>
    <property type="molecule type" value="Genomic_DNA"/>
</dbReference>
<dbReference type="Proteomes" id="UP000593932">
    <property type="component" value="Chromosome"/>
</dbReference>
<feature type="chain" id="PRO_5046332504" evidence="2">
    <location>
        <begin position="19"/>
        <end position="174"/>
    </location>
</feature>
<dbReference type="RefSeq" id="WP_194034239.1">
    <property type="nucleotide sequence ID" value="NZ_CP063657.1"/>
</dbReference>
<feature type="signal peptide" evidence="2">
    <location>
        <begin position="1"/>
        <end position="18"/>
    </location>
</feature>
<feature type="region of interest" description="Disordered" evidence="1">
    <location>
        <begin position="27"/>
        <end position="56"/>
    </location>
</feature>
<keyword evidence="4" id="KW-1185">Reference proteome</keyword>
<sequence length="174" mass="18358">MKNIFFVVALTMLLSACGGSGNNPVETSSVAAPASGEPSGLQSDSTSKRMRPKAAADGDKGVDKLVAMGLVLDFPHAINYDIIDESRNGTIRHRVLVEVLGADFPAAVQQFDDSIVALGYARKDGVDEGGKSKSTYVKKGVASLYILAQPVDVGPDLKNPDALGSIHIMWNKGR</sequence>
<protein>
    <submittedName>
        <fullName evidence="3">Uncharacterized protein</fullName>
    </submittedName>
</protein>
<reference evidence="3 4" key="1">
    <citation type="submission" date="2020-10" db="EMBL/GenBank/DDBJ databases">
        <title>complete genome sequencing of Lysobacter sp. H23M41.</title>
        <authorList>
            <person name="Bae J.-W."/>
            <person name="Lee S.-Y."/>
        </authorList>
    </citation>
    <scope>NUCLEOTIDE SEQUENCE [LARGE SCALE GENOMIC DNA]</scope>
    <source>
        <strain evidence="3 4">H23M41</strain>
    </source>
</reference>
<name>A0A7S6UK15_9GAMM</name>